<sequence length="191" mass="20366">MPSAGYPRRVSGAAGDGLRGALLTGLALVTLVAGGVWWQANAPGPATVGPSELTRSEPGRTSQVVTVDPGTGQVVDGPRRVLVYDGYPGVGLARFAETVWRDRVTIRPDDPVRWDFDSREGRRYLLQYRCTGAGQLVVWASRGRASEAERSTCDGSLTGLELSGEGRRLRLRLAVSGPAPAEVQIQLVTLP</sequence>
<name>A0A1C6VEJ6_9ACTN</name>
<accession>A0A1C6VEJ6</accession>
<dbReference type="Proteomes" id="UP000198937">
    <property type="component" value="Unassembled WGS sequence"/>
</dbReference>
<proteinExistence type="predicted"/>
<keyword evidence="2" id="KW-1185">Reference proteome</keyword>
<evidence type="ECO:0000313" key="2">
    <source>
        <dbReference type="Proteomes" id="UP000198937"/>
    </source>
</evidence>
<dbReference type="AlphaFoldDB" id="A0A1C6VEJ6"/>
<dbReference type="EMBL" id="FMIA01000002">
    <property type="protein sequence ID" value="SCL64789.1"/>
    <property type="molecule type" value="Genomic_DNA"/>
</dbReference>
<evidence type="ECO:0000313" key="1">
    <source>
        <dbReference type="EMBL" id="SCL64789.1"/>
    </source>
</evidence>
<protein>
    <submittedName>
        <fullName evidence="1">Uncharacterized protein</fullName>
    </submittedName>
</protein>
<gene>
    <name evidence="1" type="ORF">GA0070617_5566</name>
</gene>
<reference evidence="1 2" key="1">
    <citation type="submission" date="2016-06" db="EMBL/GenBank/DDBJ databases">
        <authorList>
            <person name="Kjaerup R.B."/>
            <person name="Dalgaard T.S."/>
            <person name="Juul-Madsen H.R."/>
        </authorList>
    </citation>
    <scope>NUCLEOTIDE SEQUENCE [LARGE SCALE GENOMIC DNA]</scope>
    <source>
        <strain evidence="1 2">DSM 45577</strain>
    </source>
</reference>
<organism evidence="1 2">
    <name type="scientific">Micromonospora yangpuensis</name>
    <dbReference type="NCBI Taxonomy" id="683228"/>
    <lineage>
        <taxon>Bacteria</taxon>
        <taxon>Bacillati</taxon>
        <taxon>Actinomycetota</taxon>
        <taxon>Actinomycetes</taxon>
        <taxon>Micromonosporales</taxon>
        <taxon>Micromonosporaceae</taxon>
        <taxon>Micromonospora</taxon>
    </lineage>
</organism>
<dbReference type="STRING" id="683228.GA0070617_5566"/>